<evidence type="ECO:0000313" key="9">
    <source>
        <dbReference type="Proteomes" id="UP000694560"/>
    </source>
</evidence>
<keyword evidence="1 5" id="KW-0768">Sushi</keyword>
<comment type="caution">
    <text evidence="5">Lacks conserved residue(s) required for the propagation of feature annotation.</text>
</comment>
<dbReference type="PROSITE" id="PS50923">
    <property type="entry name" value="SUSHI"/>
    <property type="match status" value="2"/>
</dbReference>
<keyword evidence="2 6" id="KW-0732">Signal</keyword>
<protein>
    <recommendedName>
        <fullName evidence="7">Sushi domain-containing protein</fullName>
    </recommendedName>
</protein>
<evidence type="ECO:0000256" key="2">
    <source>
        <dbReference type="ARBA" id="ARBA00022729"/>
    </source>
</evidence>
<keyword evidence="4 5" id="KW-1015">Disulfide bond</keyword>
<dbReference type="InterPro" id="IPR051277">
    <property type="entry name" value="SEZ6_CSMD_C4BPB_Regulators"/>
</dbReference>
<name>A0A8C5TXZ4_9PASS</name>
<dbReference type="AlphaFoldDB" id="A0A8C5TXZ4"/>
<keyword evidence="9" id="KW-1185">Reference proteome</keyword>
<dbReference type="Ensembl" id="ENSMCST00000014410.1">
    <property type="protein sequence ID" value="ENSMCSP00000014049.1"/>
    <property type="gene ID" value="ENSMCSG00000009828.1"/>
</dbReference>
<evidence type="ECO:0000256" key="1">
    <source>
        <dbReference type="ARBA" id="ARBA00022659"/>
    </source>
</evidence>
<evidence type="ECO:0000313" key="8">
    <source>
        <dbReference type="Ensembl" id="ENSMCSP00000014049.1"/>
    </source>
</evidence>
<feature type="signal peptide" evidence="6">
    <location>
        <begin position="1"/>
        <end position="22"/>
    </location>
</feature>
<dbReference type="Proteomes" id="UP000694560">
    <property type="component" value="Unplaced"/>
</dbReference>
<dbReference type="Gene3D" id="2.10.70.10">
    <property type="entry name" value="Complement Module, domain 1"/>
    <property type="match status" value="2"/>
</dbReference>
<keyword evidence="3" id="KW-0677">Repeat</keyword>
<reference evidence="8" key="1">
    <citation type="submission" date="2025-08" db="UniProtKB">
        <authorList>
            <consortium name="Ensembl"/>
        </authorList>
    </citation>
    <scope>IDENTIFICATION</scope>
</reference>
<evidence type="ECO:0000256" key="4">
    <source>
        <dbReference type="ARBA" id="ARBA00023157"/>
    </source>
</evidence>
<proteinExistence type="predicted"/>
<evidence type="ECO:0000259" key="7">
    <source>
        <dbReference type="PROSITE" id="PS50923"/>
    </source>
</evidence>
<dbReference type="FunFam" id="2.10.70.10:FF:000014">
    <property type="entry name" value="Membrane cofactor protein"/>
    <property type="match status" value="1"/>
</dbReference>
<organism evidence="8 9">
    <name type="scientific">Malurus cyaneus samueli</name>
    <dbReference type="NCBI Taxonomy" id="2593467"/>
    <lineage>
        <taxon>Eukaryota</taxon>
        <taxon>Metazoa</taxon>
        <taxon>Chordata</taxon>
        <taxon>Craniata</taxon>
        <taxon>Vertebrata</taxon>
        <taxon>Euteleostomi</taxon>
        <taxon>Archelosauria</taxon>
        <taxon>Archosauria</taxon>
        <taxon>Dinosauria</taxon>
        <taxon>Saurischia</taxon>
        <taxon>Theropoda</taxon>
        <taxon>Coelurosauria</taxon>
        <taxon>Aves</taxon>
        <taxon>Neognathae</taxon>
        <taxon>Neoaves</taxon>
        <taxon>Telluraves</taxon>
        <taxon>Australaves</taxon>
        <taxon>Passeriformes</taxon>
        <taxon>Meliphagoidea</taxon>
        <taxon>Maluridae</taxon>
        <taxon>Malurus</taxon>
    </lineage>
</organism>
<evidence type="ECO:0000256" key="5">
    <source>
        <dbReference type="PROSITE-ProRule" id="PRU00302"/>
    </source>
</evidence>
<accession>A0A8C5TXZ4</accession>
<feature type="disulfide bond" evidence="5">
    <location>
        <begin position="108"/>
        <end position="135"/>
    </location>
</feature>
<evidence type="ECO:0000256" key="6">
    <source>
        <dbReference type="SAM" id="SignalP"/>
    </source>
</evidence>
<evidence type="ECO:0000256" key="3">
    <source>
        <dbReference type="ARBA" id="ARBA00022737"/>
    </source>
</evidence>
<feature type="disulfide bond" evidence="5">
    <location>
        <begin position="51"/>
        <end position="78"/>
    </location>
</feature>
<dbReference type="CDD" id="cd00033">
    <property type="entry name" value="CCP"/>
    <property type="match status" value="2"/>
</dbReference>
<feature type="domain" description="Sushi" evidence="7">
    <location>
        <begin position="86"/>
        <end position="137"/>
    </location>
</feature>
<sequence>MSQVFPLASLSSLLICTSLFSCLQPPNITNGRLKGNTSGTFPSGATVSYTCNRGYSLVGNAFINCTVSGVWSQPLPQCKGGSVLPLLFGIPSIKGNTYRSGTNITLECDDGFMLEGISHTQCQEDFSWDPPVPACKLSEEDVAAPSLEVPKTSLDRAWSNLGQWKV</sequence>
<dbReference type="PANTHER" id="PTHR45656">
    <property type="entry name" value="PROTEIN CBR-CLEC-78"/>
    <property type="match status" value="1"/>
</dbReference>
<dbReference type="SUPFAM" id="SSF57535">
    <property type="entry name" value="Complement control module/SCR domain"/>
    <property type="match status" value="2"/>
</dbReference>
<dbReference type="InterPro" id="IPR035976">
    <property type="entry name" value="Sushi/SCR/CCP_sf"/>
</dbReference>
<feature type="chain" id="PRO_5034196833" description="Sushi domain-containing protein" evidence="6">
    <location>
        <begin position="23"/>
        <end position="166"/>
    </location>
</feature>
<reference evidence="8" key="2">
    <citation type="submission" date="2025-09" db="UniProtKB">
        <authorList>
            <consortium name="Ensembl"/>
        </authorList>
    </citation>
    <scope>IDENTIFICATION</scope>
</reference>
<dbReference type="SMART" id="SM00032">
    <property type="entry name" value="CCP"/>
    <property type="match status" value="2"/>
</dbReference>
<dbReference type="PANTHER" id="PTHR45656:SF4">
    <property type="entry name" value="PROTEIN CBR-CLEC-78"/>
    <property type="match status" value="1"/>
</dbReference>
<dbReference type="Pfam" id="PF00084">
    <property type="entry name" value="Sushi"/>
    <property type="match status" value="2"/>
</dbReference>
<dbReference type="InterPro" id="IPR000436">
    <property type="entry name" value="Sushi_SCR_CCP_dom"/>
</dbReference>
<feature type="disulfide bond" evidence="5">
    <location>
        <begin position="22"/>
        <end position="65"/>
    </location>
</feature>
<feature type="domain" description="Sushi" evidence="7">
    <location>
        <begin position="20"/>
        <end position="80"/>
    </location>
</feature>